<dbReference type="InterPro" id="IPR032466">
    <property type="entry name" value="Metal_Hydrolase"/>
</dbReference>
<accession>A0AAX2JCI7</accession>
<dbReference type="GeneID" id="78456381"/>
<evidence type="ECO:0000256" key="1">
    <source>
        <dbReference type="ARBA" id="ARBA00001947"/>
    </source>
</evidence>
<keyword evidence="3" id="KW-0378">Hydrolase</keyword>
<dbReference type="SUPFAM" id="SSF51338">
    <property type="entry name" value="Composite domain of metallo-dependent hydrolases"/>
    <property type="match status" value="2"/>
</dbReference>
<comment type="cofactor">
    <cofactor evidence="1">
        <name>Zn(2+)</name>
        <dbReference type="ChEBI" id="CHEBI:29105"/>
    </cofactor>
</comment>
<dbReference type="Proteomes" id="UP000249008">
    <property type="component" value="Chromosome 1"/>
</dbReference>
<dbReference type="AlphaFoldDB" id="A0AAX2JCI7"/>
<proteinExistence type="predicted"/>
<dbReference type="PANTHER" id="PTHR11647:SF1">
    <property type="entry name" value="COLLAPSIN RESPONSE MEDIATOR PROTEIN"/>
    <property type="match status" value="1"/>
</dbReference>
<evidence type="ECO:0000313" key="3">
    <source>
        <dbReference type="EMBL" id="SQJ04073.1"/>
    </source>
</evidence>
<dbReference type="Gene3D" id="3.20.20.140">
    <property type="entry name" value="Metal-dependent hydrolases"/>
    <property type="match status" value="1"/>
</dbReference>
<sequence>MKIAVNNGILVDPKNKIFEKMNLLIENGKIKELSNQKLSGDQELDCQGLYISPGFIDMHMHEDPMKNGKIKINIFEKMLKMGVTTAIGGNCGIGPNNIKEYLDTVEKGNPVNFGLFLPHSILREYIGAADRYENLESRDIEKMYQYGKNLIRENDLFGISFGIEYIPGIDFNELVTLAGLGKNRIVSAHLRNDGADVFGALEEFLEVGNYVKTHLQISHIGSMAGYGQMAEFLSVVEEKRKAGIDISCDCYPYAAFSTHIGSAVFDNNYIQKHKVEYDCLEIMEGKYKGQRCTEELFNILREKFPDTLVTGHMMLEEDIETALKNPNTIIVSDGILGEDGSGHPRAAGTFPRFISKYVRDKKIMSLYEGIEKITSLPAEILKLNKGSLGIGDDADITIFSLEEIEDKATFSENALSPVGIKYVLINGETALKDGEIINSKLGKTVKYPKI</sequence>
<dbReference type="GO" id="GO:0047421">
    <property type="term" value="F:N-acyl-D-glutamate deacylase activity"/>
    <property type="evidence" value="ECO:0007669"/>
    <property type="project" value="UniProtKB-EC"/>
</dbReference>
<dbReference type="SUPFAM" id="SSF51556">
    <property type="entry name" value="Metallo-dependent hydrolases"/>
    <property type="match status" value="1"/>
</dbReference>
<gene>
    <name evidence="3" type="ORF">NCTC12112_01843</name>
</gene>
<dbReference type="InterPro" id="IPR006680">
    <property type="entry name" value="Amidohydro-rel"/>
</dbReference>
<evidence type="ECO:0000313" key="4">
    <source>
        <dbReference type="Proteomes" id="UP000249008"/>
    </source>
</evidence>
<dbReference type="KEGG" id="ful:C4N20_16250"/>
<evidence type="ECO:0000259" key="2">
    <source>
        <dbReference type="Pfam" id="PF01979"/>
    </source>
</evidence>
<feature type="domain" description="Amidohydrolase-related" evidence="2">
    <location>
        <begin position="50"/>
        <end position="429"/>
    </location>
</feature>
<dbReference type="Pfam" id="PF01979">
    <property type="entry name" value="Amidohydro_1"/>
    <property type="match status" value="1"/>
</dbReference>
<dbReference type="RefSeq" id="WP_005980265.1">
    <property type="nucleotide sequence ID" value="NZ_CABKNW010000004.1"/>
</dbReference>
<protein>
    <submittedName>
        <fullName evidence="3">N-acyl-D-glutamate deacylase</fullName>
        <ecNumber evidence="3">3.5.1.82</ecNumber>
    </submittedName>
</protein>
<reference evidence="3 4" key="1">
    <citation type="submission" date="2018-06" db="EMBL/GenBank/DDBJ databases">
        <authorList>
            <consortium name="Pathogen Informatics"/>
            <person name="Doyle S."/>
        </authorList>
    </citation>
    <scope>NUCLEOTIDE SEQUENCE [LARGE SCALE GENOMIC DNA]</scope>
    <source>
        <strain evidence="3 4">NCTC12112</strain>
    </source>
</reference>
<dbReference type="EC" id="3.5.1.82" evidence="3"/>
<dbReference type="InterPro" id="IPR050378">
    <property type="entry name" value="Metallo-dep_Hydrolases_sf"/>
</dbReference>
<dbReference type="PANTHER" id="PTHR11647">
    <property type="entry name" value="HYDRANTOINASE/DIHYDROPYRIMIDINASE FAMILY MEMBER"/>
    <property type="match status" value="1"/>
</dbReference>
<organism evidence="3 4">
    <name type="scientific">Fusobacterium ulcerans</name>
    <dbReference type="NCBI Taxonomy" id="861"/>
    <lineage>
        <taxon>Bacteria</taxon>
        <taxon>Fusobacteriati</taxon>
        <taxon>Fusobacteriota</taxon>
        <taxon>Fusobacteriia</taxon>
        <taxon>Fusobacteriales</taxon>
        <taxon>Fusobacteriaceae</taxon>
        <taxon>Fusobacterium</taxon>
    </lineage>
</organism>
<dbReference type="InterPro" id="IPR011059">
    <property type="entry name" value="Metal-dep_hydrolase_composite"/>
</dbReference>
<dbReference type="EMBL" id="LS483487">
    <property type="protein sequence ID" value="SQJ04073.1"/>
    <property type="molecule type" value="Genomic_DNA"/>
</dbReference>
<name>A0AAX2JCI7_9FUSO</name>